<gene>
    <name evidence="4" type="ORF">FYJ83_10935</name>
</gene>
<dbReference type="InterPro" id="IPR005025">
    <property type="entry name" value="FMN_Rdtase-like_dom"/>
</dbReference>
<keyword evidence="5" id="KW-1185">Reference proteome</keyword>
<protein>
    <submittedName>
        <fullName evidence="4">Flavodoxin family protein</fullName>
    </submittedName>
</protein>
<sequence>MKKKIMGITAGRKNSNSEILLKEALLYCQEAGAEVTMINLRDYNIIDCTGCTVCTHGMSQGKNLGCTLDQRDDKKEIMEVMLEQDGVIFSAPTYDLMATATMARFLQRSLSYETAFLESINAIEHRDRVGGLIAVGGSTRSWQSMALETLQAGMFTTDIKVVDMYLATRVPAPAQCLLHDDMIARAREVGENVMKAVNTTPEERTWLGDPNMGWCPNCHSNALILGEEQWDGLHFPIECQVCGAGGTLEKTDNNKWEFVIQEDGLCRDRTTVEGRAHHLVEIGHTQGGFYTEENKAIVNSKIGKYKELNFPSIETNKSE</sequence>
<dbReference type="Gene3D" id="3.40.50.360">
    <property type="match status" value="1"/>
</dbReference>
<dbReference type="PANTHER" id="PTHR43278:SF1">
    <property type="entry name" value="IRON-SULFUR FLAVOPROTEIN MJ1083"/>
    <property type="match status" value="1"/>
</dbReference>
<accession>A0A6N7XX05</accession>
<dbReference type="InterPro" id="IPR029039">
    <property type="entry name" value="Flavoprotein-like_sf"/>
</dbReference>
<dbReference type="RefSeq" id="WP_154440550.1">
    <property type="nucleotide sequence ID" value="NZ_JAHLPJ010000001.1"/>
</dbReference>
<proteinExistence type="predicted"/>
<reference evidence="4 5" key="1">
    <citation type="submission" date="2019-09" db="EMBL/GenBank/DDBJ databases">
        <title>In-depth cultivation of the pig gut microbiome towards novel bacterial diversity and tailored functional studies.</title>
        <authorList>
            <person name="Wylensek D."/>
            <person name="Hitch T.C.A."/>
            <person name="Clavel T."/>
        </authorList>
    </citation>
    <scope>NUCLEOTIDE SEQUENCE [LARGE SCALE GENOMIC DNA]</scope>
    <source>
        <strain evidence="4 5">WCA3-693-APC-4?</strain>
    </source>
</reference>
<dbReference type="Proteomes" id="UP000469523">
    <property type="component" value="Unassembled WGS sequence"/>
</dbReference>
<evidence type="ECO:0000313" key="4">
    <source>
        <dbReference type="EMBL" id="MSU01983.1"/>
    </source>
</evidence>
<evidence type="ECO:0000259" key="3">
    <source>
        <dbReference type="Pfam" id="PF03358"/>
    </source>
</evidence>
<keyword evidence="1" id="KW-0285">Flavoprotein</keyword>
<organism evidence="4 5">
    <name type="scientific">Tissierella pigra</name>
    <dbReference type="NCBI Taxonomy" id="2607614"/>
    <lineage>
        <taxon>Bacteria</taxon>
        <taxon>Bacillati</taxon>
        <taxon>Bacillota</taxon>
        <taxon>Tissierellia</taxon>
        <taxon>Tissierellales</taxon>
        <taxon>Tissierellaceae</taxon>
        <taxon>Tissierella</taxon>
    </lineage>
</organism>
<evidence type="ECO:0000256" key="2">
    <source>
        <dbReference type="ARBA" id="ARBA00022643"/>
    </source>
</evidence>
<dbReference type="GO" id="GO:0016491">
    <property type="term" value="F:oxidoreductase activity"/>
    <property type="evidence" value="ECO:0007669"/>
    <property type="project" value="InterPro"/>
</dbReference>
<dbReference type="PANTHER" id="PTHR43278">
    <property type="entry name" value="NAD(P)H-DEPENDENT FMN-CONTAINING OXIDOREDUCTASE YWQN-RELATED"/>
    <property type="match status" value="1"/>
</dbReference>
<dbReference type="Pfam" id="PF03358">
    <property type="entry name" value="FMN_red"/>
    <property type="match status" value="1"/>
</dbReference>
<dbReference type="AlphaFoldDB" id="A0A6N7XX05"/>
<name>A0A6N7XX05_9FIRM</name>
<evidence type="ECO:0000256" key="1">
    <source>
        <dbReference type="ARBA" id="ARBA00022630"/>
    </source>
</evidence>
<feature type="domain" description="NADPH-dependent FMN reductase-like" evidence="3">
    <location>
        <begin position="4"/>
        <end position="160"/>
    </location>
</feature>
<dbReference type="EMBL" id="VUNQ01000022">
    <property type="protein sequence ID" value="MSU01983.1"/>
    <property type="molecule type" value="Genomic_DNA"/>
</dbReference>
<dbReference type="InterPro" id="IPR051796">
    <property type="entry name" value="ISF_SsuE-like"/>
</dbReference>
<comment type="caution">
    <text evidence="4">The sequence shown here is derived from an EMBL/GenBank/DDBJ whole genome shotgun (WGS) entry which is preliminary data.</text>
</comment>
<dbReference type="SUPFAM" id="SSF52218">
    <property type="entry name" value="Flavoproteins"/>
    <property type="match status" value="1"/>
</dbReference>
<evidence type="ECO:0000313" key="5">
    <source>
        <dbReference type="Proteomes" id="UP000469523"/>
    </source>
</evidence>
<keyword evidence="2" id="KW-0288">FMN</keyword>